<dbReference type="InterPro" id="IPR002052">
    <property type="entry name" value="DNA_methylase_N6_adenine_CS"/>
</dbReference>
<evidence type="ECO:0000256" key="3">
    <source>
        <dbReference type="ARBA" id="ARBA00022679"/>
    </source>
</evidence>
<name>A0A222N087_9BACT</name>
<dbReference type="InterPro" id="IPR029063">
    <property type="entry name" value="SAM-dependent_MTases_sf"/>
</dbReference>
<evidence type="ECO:0000256" key="1">
    <source>
        <dbReference type="ARBA" id="ARBA00006594"/>
    </source>
</evidence>
<evidence type="ECO:0000313" key="6">
    <source>
        <dbReference type="EMBL" id="ASQ31300.1"/>
    </source>
</evidence>
<dbReference type="GO" id="GO:0032259">
    <property type="term" value="P:methylation"/>
    <property type="evidence" value="ECO:0007669"/>
    <property type="project" value="UniProtKB-KW"/>
</dbReference>
<comment type="similarity">
    <text evidence="1 4">Belongs to the N(4)/N(6)-methyltransferase family.</text>
</comment>
<keyword evidence="3 6" id="KW-0808">Transferase</keyword>
<feature type="domain" description="DNA methylase N-4/N-6" evidence="5">
    <location>
        <begin position="53"/>
        <end position="279"/>
    </location>
</feature>
<dbReference type="GO" id="GO:0003677">
    <property type="term" value="F:DNA binding"/>
    <property type="evidence" value="ECO:0007669"/>
    <property type="project" value="InterPro"/>
</dbReference>
<keyword evidence="7" id="KW-1185">Reference proteome</keyword>
<dbReference type="PROSITE" id="PS00092">
    <property type="entry name" value="N6_MTASE"/>
    <property type="match status" value="1"/>
</dbReference>
<dbReference type="InterPro" id="IPR001091">
    <property type="entry name" value="RM_Methyltransferase"/>
</dbReference>
<dbReference type="AlphaFoldDB" id="A0A222N087"/>
<dbReference type="GO" id="GO:0008170">
    <property type="term" value="F:N-methyltransferase activity"/>
    <property type="evidence" value="ECO:0007669"/>
    <property type="project" value="InterPro"/>
</dbReference>
<evidence type="ECO:0000256" key="2">
    <source>
        <dbReference type="ARBA" id="ARBA00022603"/>
    </source>
</evidence>
<dbReference type="KEGG" id="cavi:CAV_1709"/>
<dbReference type="InterPro" id="IPR002941">
    <property type="entry name" value="DNA_methylase_N4/N6"/>
</dbReference>
<dbReference type="Proteomes" id="UP000201169">
    <property type="component" value="Chromosome"/>
</dbReference>
<dbReference type="Gene3D" id="3.40.50.150">
    <property type="entry name" value="Vaccinia Virus protein VP39"/>
    <property type="match status" value="1"/>
</dbReference>
<sequence length="286" mass="33242">MTKYFKNEILQNTESIPIQADSNANLTLQGLEINIIYIADVFSFLKSLQDSSIDLAIIDPPYNLKIATWDSFRSEKDFLDFSFAWLDLLLPKLKKNASFYLFNTPKNCALFLHYLQNKVILQNWITWYKKDGFSVSKRKFNNAQESILFYTIDSKDYYFDSDSVRIPYDSKERIAHAAKKGILKNGKRWYPNENGKLCPDVWEISSERHKRKINGKTQKLNHPTPKPREMIERMIKASSKEGDLVLDLFAGTGMSSLVARELGRNFIGCEMNREYVDMSLNMQNIN</sequence>
<dbReference type="SUPFAM" id="SSF53335">
    <property type="entry name" value="S-adenosyl-L-methionine-dependent methyltransferases"/>
    <property type="match status" value="1"/>
</dbReference>
<dbReference type="OrthoDB" id="9800801at2"/>
<keyword evidence="2 6" id="KW-0489">Methyltransferase</keyword>
<evidence type="ECO:0000256" key="4">
    <source>
        <dbReference type="RuleBase" id="RU362026"/>
    </source>
</evidence>
<gene>
    <name evidence="6" type="ORF">CAV_1709</name>
</gene>
<organism evidence="6 7">
    <name type="scientific">Campylobacter avium LMG 24591</name>
    <dbReference type="NCBI Taxonomy" id="522484"/>
    <lineage>
        <taxon>Bacteria</taxon>
        <taxon>Pseudomonadati</taxon>
        <taxon>Campylobacterota</taxon>
        <taxon>Epsilonproteobacteria</taxon>
        <taxon>Campylobacterales</taxon>
        <taxon>Campylobacteraceae</taxon>
        <taxon>Campylobacter</taxon>
    </lineage>
</organism>
<dbReference type="Pfam" id="PF01555">
    <property type="entry name" value="N6_N4_Mtase"/>
    <property type="match status" value="1"/>
</dbReference>
<evidence type="ECO:0000259" key="5">
    <source>
        <dbReference type="Pfam" id="PF01555"/>
    </source>
</evidence>
<dbReference type="EMBL" id="CP022347">
    <property type="protein sequence ID" value="ASQ31300.1"/>
    <property type="molecule type" value="Genomic_DNA"/>
</dbReference>
<accession>A0A222N087</accession>
<dbReference type="PRINTS" id="PR00508">
    <property type="entry name" value="S21N4MTFRASE"/>
</dbReference>
<evidence type="ECO:0000313" key="7">
    <source>
        <dbReference type="Proteomes" id="UP000201169"/>
    </source>
</evidence>
<reference evidence="6 7" key="1">
    <citation type="submission" date="2017-07" db="EMBL/GenBank/DDBJ databases">
        <title>Analysis of two Campylobacter avium genomes and identification of a novel hippuricase gene.</title>
        <authorList>
            <person name="Miller W.G."/>
            <person name="Chapman M.H."/>
            <person name="Yee E."/>
            <person name="Revez J."/>
            <person name="Bono J.L."/>
            <person name="Rossi M."/>
        </authorList>
    </citation>
    <scope>NUCLEOTIDE SEQUENCE [LARGE SCALE GENOMIC DNA]</scope>
    <source>
        <strain evidence="6 7">LMG 24591</strain>
    </source>
</reference>
<dbReference type="EC" id="2.1.1.-" evidence="4"/>
<protein>
    <recommendedName>
        <fullName evidence="4">Methyltransferase</fullName>
        <ecNumber evidence="4">2.1.1.-</ecNumber>
    </recommendedName>
</protein>
<proteinExistence type="inferred from homology"/>
<dbReference type="REBASE" id="213187">
    <property type="entry name" value="M1.Cav24591ORF1709P"/>
</dbReference>